<organism evidence="2 3">
    <name type="scientific">bacterium (Candidatus Blackallbacteria) CG17_big_fil_post_rev_8_21_14_2_50_48_46</name>
    <dbReference type="NCBI Taxonomy" id="2014261"/>
    <lineage>
        <taxon>Bacteria</taxon>
        <taxon>Candidatus Blackallbacteria</taxon>
    </lineage>
</organism>
<dbReference type="PANTHER" id="PTHR23150:SF19">
    <property type="entry name" value="FORMYLGLYCINE-GENERATING ENZYME"/>
    <property type="match status" value="1"/>
</dbReference>
<feature type="domain" description="Sulfatase-modifying factor enzyme-like" evidence="1">
    <location>
        <begin position="192"/>
        <end position="408"/>
    </location>
</feature>
<dbReference type="EMBL" id="PFFQ01000041">
    <property type="protein sequence ID" value="PIW15946.1"/>
    <property type="molecule type" value="Genomic_DNA"/>
</dbReference>
<evidence type="ECO:0000313" key="3">
    <source>
        <dbReference type="Proteomes" id="UP000231019"/>
    </source>
</evidence>
<dbReference type="InterPro" id="IPR016187">
    <property type="entry name" value="CTDL_fold"/>
</dbReference>
<dbReference type="SUPFAM" id="SSF56436">
    <property type="entry name" value="C-type lectin-like"/>
    <property type="match status" value="1"/>
</dbReference>
<dbReference type="AlphaFoldDB" id="A0A2M7G2B8"/>
<gene>
    <name evidence="2" type="ORF">COW36_14610</name>
</gene>
<dbReference type="InterPro" id="IPR005532">
    <property type="entry name" value="SUMF_dom"/>
</dbReference>
<name>A0A2M7G2B8_9BACT</name>
<proteinExistence type="predicted"/>
<dbReference type="Pfam" id="PF03781">
    <property type="entry name" value="FGE-sulfatase"/>
    <property type="match status" value="1"/>
</dbReference>
<dbReference type="PANTHER" id="PTHR23150">
    <property type="entry name" value="SULFATASE MODIFYING FACTOR 1, 2"/>
    <property type="match status" value="1"/>
</dbReference>
<protein>
    <recommendedName>
        <fullName evidence="1">Sulfatase-modifying factor enzyme-like domain-containing protein</fullName>
    </recommendedName>
</protein>
<dbReference type="InterPro" id="IPR042095">
    <property type="entry name" value="SUMF_sf"/>
</dbReference>
<sequence length="412" mass="47375">MSELVGYVLKDLLLSQGFALLGETQQLQAILEDICPDEQKVIELVMLAFEEKIPERLLIPVSEAELPKTLTLLSQELSAQKQLAPHFSDWIVETWANALGKTNAYAISRNLLAEAEEMYRDKIRSVFYEWDSLSEEEQEKVQNLRQQLLLNEKDHARIWAEVREEQKQDILLNVSLIAPSSPPFQNGLGMKFIRIEPGKFLMGSPEYEHHREEDETQHSVTLSKPYWIQTTPVTQAQWEELMGFNPSDFKNPLHPVENVSWLEIVQRFLPALNARGEGFYRLPTEAEWEYASRAGNTKAYSDRNDASTLDSFAWYNNNSNYQTQPVALKTANPWGLYDMHGNVWEWCHDWHAPFSNQALENPRGPAQGKGRVMRGGSWFCNATSCRQAARGYLPPETRVRLTGFRLVRNCDD</sequence>
<evidence type="ECO:0000313" key="2">
    <source>
        <dbReference type="EMBL" id="PIW15946.1"/>
    </source>
</evidence>
<comment type="caution">
    <text evidence="2">The sequence shown here is derived from an EMBL/GenBank/DDBJ whole genome shotgun (WGS) entry which is preliminary data.</text>
</comment>
<evidence type="ECO:0000259" key="1">
    <source>
        <dbReference type="Pfam" id="PF03781"/>
    </source>
</evidence>
<dbReference type="Gene3D" id="3.90.1580.10">
    <property type="entry name" value="paralog of FGE (formylglycine-generating enzyme)"/>
    <property type="match status" value="1"/>
</dbReference>
<reference evidence="2 3" key="1">
    <citation type="submission" date="2017-09" db="EMBL/GenBank/DDBJ databases">
        <title>Depth-based differentiation of microbial function through sediment-hosted aquifers and enrichment of novel symbionts in the deep terrestrial subsurface.</title>
        <authorList>
            <person name="Probst A.J."/>
            <person name="Ladd B."/>
            <person name="Jarett J.K."/>
            <person name="Geller-Mcgrath D.E."/>
            <person name="Sieber C.M."/>
            <person name="Emerson J.B."/>
            <person name="Anantharaman K."/>
            <person name="Thomas B.C."/>
            <person name="Malmstrom R."/>
            <person name="Stieglmeier M."/>
            <person name="Klingl A."/>
            <person name="Woyke T."/>
            <person name="Ryan C.M."/>
            <person name="Banfield J.F."/>
        </authorList>
    </citation>
    <scope>NUCLEOTIDE SEQUENCE [LARGE SCALE GENOMIC DNA]</scope>
    <source>
        <strain evidence="2">CG17_big_fil_post_rev_8_21_14_2_50_48_46</strain>
    </source>
</reference>
<dbReference type="GO" id="GO:0120147">
    <property type="term" value="F:formylglycine-generating oxidase activity"/>
    <property type="evidence" value="ECO:0007669"/>
    <property type="project" value="TreeGrafter"/>
</dbReference>
<dbReference type="InterPro" id="IPR051043">
    <property type="entry name" value="Sulfatase_Mod_Factor_Kinase"/>
</dbReference>
<dbReference type="Proteomes" id="UP000231019">
    <property type="component" value="Unassembled WGS sequence"/>
</dbReference>
<accession>A0A2M7G2B8</accession>